<dbReference type="InterPro" id="IPR051782">
    <property type="entry name" value="ABC_Transporter_VariousFunc"/>
</dbReference>
<dbReference type="SMART" id="SM00382">
    <property type="entry name" value="AAA"/>
    <property type="match status" value="1"/>
</dbReference>
<dbReference type="EMBL" id="KF269381">
    <property type="protein sequence ID" value="AHZ59502.1"/>
    <property type="molecule type" value="Genomic_DNA"/>
</dbReference>
<dbReference type="GO" id="GO:0016887">
    <property type="term" value="F:ATP hydrolysis activity"/>
    <property type="evidence" value="ECO:0007669"/>
    <property type="project" value="InterPro"/>
</dbReference>
<gene>
    <name evidence="6" type="ORF">TVAG_243600.2</name>
</gene>
<keyword evidence="2" id="KW-0547">Nucleotide-binding</keyword>
<dbReference type="InterPro" id="IPR003439">
    <property type="entry name" value="ABC_transporter-like_ATP-bd"/>
</dbReference>
<dbReference type="VEuPathDB" id="TrichDB:TVAGG3_0447090"/>
<keyword evidence="1" id="KW-0813">Transport</keyword>
<evidence type="ECO:0000313" key="5">
    <source>
        <dbReference type="EMBL" id="AHZ59502.1"/>
    </source>
</evidence>
<dbReference type="CDD" id="cd03230">
    <property type="entry name" value="ABC_DR_subfamily_A"/>
    <property type="match status" value="1"/>
</dbReference>
<evidence type="ECO:0000256" key="1">
    <source>
        <dbReference type="ARBA" id="ARBA00022448"/>
    </source>
</evidence>
<dbReference type="InterPro" id="IPR003593">
    <property type="entry name" value="AAA+_ATPase"/>
</dbReference>
<feature type="domain" description="ABC transporter" evidence="4">
    <location>
        <begin position="1"/>
        <end position="225"/>
    </location>
</feature>
<dbReference type="VEuPathDB" id="TrichDB:TVAG_243600"/>
<protein>
    <submittedName>
        <fullName evidence="6">ABC transporter</fullName>
    </submittedName>
</protein>
<dbReference type="AlphaFoldDB" id="A0A024E0U3"/>
<dbReference type="PANTHER" id="PTHR42939">
    <property type="entry name" value="ABC TRANSPORTER ATP-BINDING PROTEIN ALBC-RELATED"/>
    <property type="match status" value="1"/>
</dbReference>
<evidence type="ECO:0000259" key="4">
    <source>
        <dbReference type="PROSITE" id="PS50893"/>
    </source>
</evidence>
<sequence>MKAIEIKNLRKEFKDFELDIENLEIPGGAVLGLIGENGAGKTTLLKCILDLYRYDGDIRVFGEEIHKESFEKIGAVIPDSFFNDTFKIKDVVDILKVAYKNFDEDMFYDCADKFKMPRDKKLNELSTGNLMKLKIISAICHDPDLLILDEPTSGLDPVIRDEIIGFLFDYIKDGDKTILFSSHILSDIEKIADYIIYIHEGRVILYDEKDAIIEKYGILKTSEENLKNYRDFILKTRKNKYSTEALIKNVQVFKEFYPNEVVDRANVEDIMIFLSRGGQ</sequence>
<keyword evidence="3" id="KW-0067">ATP-binding</keyword>
<accession>A0A024E0U3</accession>
<dbReference type="PROSITE" id="PS50893">
    <property type="entry name" value="ABC_TRANSPORTER_2"/>
    <property type="match status" value="1"/>
</dbReference>
<dbReference type="SUPFAM" id="SSF52540">
    <property type="entry name" value="P-loop containing nucleoside triphosphate hydrolases"/>
    <property type="match status" value="1"/>
</dbReference>
<dbReference type="InterPro" id="IPR027417">
    <property type="entry name" value="P-loop_NTPase"/>
</dbReference>
<name>A0A024E0U3_TRIVA</name>
<evidence type="ECO:0000256" key="2">
    <source>
        <dbReference type="ARBA" id="ARBA00022741"/>
    </source>
</evidence>
<evidence type="ECO:0000256" key="3">
    <source>
        <dbReference type="ARBA" id="ARBA00022840"/>
    </source>
</evidence>
<dbReference type="PANTHER" id="PTHR42939:SF3">
    <property type="entry name" value="ABC TRANSPORTER ATP-BINDING COMPONENT"/>
    <property type="match status" value="1"/>
</dbReference>
<organism evidence="6">
    <name type="scientific">Trichomonas vaginalis</name>
    <dbReference type="NCBI Taxonomy" id="5722"/>
    <lineage>
        <taxon>Eukaryota</taxon>
        <taxon>Metamonada</taxon>
        <taxon>Parabasalia</taxon>
        <taxon>Trichomonadida</taxon>
        <taxon>Trichomonadidae</taxon>
        <taxon>Trichomonas</taxon>
    </lineage>
</organism>
<dbReference type="Gene3D" id="3.40.50.300">
    <property type="entry name" value="P-loop containing nucleotide triphosphate hydrolases"/>
    <property type="match status" value="1"/>
</dbReference>
<dbReference type="EMBL" id="KF269383">
    <property type="protein sequence ID" value="AHZ59504.1"/>
    <property type="molecule type" value="Genomic_DNA"/>
</dbReference>
<evidence type="ECO:0000313" key="6">
    <source>
        <dbReference type="EMBL" id="AHZ59504.1"/>
    </source>
</evidence>
<dbReference type="GO" id="GO:0005524">
    <property type="term" value="F:ATP binding"/>
    <property type="evidence" value="ECO:0007669"/>
    <property type="project" value="UniProtKB-KW"/>
</dbReference>
<proteinExistence type="predicted"/>
<reference evidence="6" key="1">
    <citation type="journal article" date="2014" name="BMC Evol. Biol.">
        <title>A recently transferred cluster of bacterial genes in Trichomonas vaginalis - lateral gene transfer and the fate of acquired genes.</title>
        <authorList>
            <person name="Strese A."/>
            <person name="Backlund A."/>
            <person name="Alsmark C."/>
        </authorList>
    </citation>
    <scope>NUCLEOTIDE SEQUENCE</scope>
    <source>
        <strain evidence="6">G3</strain>
        <strain evidence="5">Moz-4</strain>
    </source>
</reference>
<dbReference type="Pfam" id="PF00005">
    <property type="entry name" value="ABC_tran"/>
    <property type="match status" value="1"/>
</dbReference>